<keyword evidence="1" id="KW-0812">Transmembrane</keyword>
<feature type="transmembrane region" description="Helical" evidence="1">
    <location>
        <begin position="6"/>
        <end position="25"/>
    </location>
</feature>
<organism evidence="2 3">
    <name type="scientific">Acetobacter fabarum</name>
    <dbReference type="NCBI Taxonomy" id="483199"/>
    <lineage>
        <taxon>Bacteria</taxon>
        <taxon>Pseudomonadati</taxon>
        <taxon>Pseudomonadota</taxon>
        <taxon>Alphaproteobacteria</taxon>
        <taxon>Acetobacterales</taxon>
        <taxon>Acetobacteraceae</taxon>
        <taxon>Acetobacter</taxon>
    </lineage>
</organism>
<evidence type="ECO:0000256" key="1">
    <source>
        <dbReference type="SAM" id="Phobius"/>
    </source>
</evidence>
<sequence>MFGLSIFFVSTVLSALIPIGMVYFVKKYSFIKSSFENFLVAVIGFFVLFTFSVFGPVFIDRSISYHLVFYAVENGAIQEDVFQKQFADSVFQKRIHDAQMAKFLEKTPEGTYVPTKKAFIFSGIMKLIGKLSGSMDNYDKTKV</sequence>
<reference evidence="2 3" key="1">
    <citation type="submission" date="2017-04" db="EMBL/GenBank/DDBJ databases">
        <title>Kefir bacterial isolates.</title>
        <authorList>
            <person name="Kim Y."/>
            <person name="Blasche S."/>
            <person name="Patil K.R."/>
        </authorList>
    </citation>
    <scope>NUCLEOTIDE SEQUENCE [LARGE SCALE GENOMIC DNA]</scope>
    <source>
        <strain evidence="2 3">KR</strain>
    </source>
</reference>
<feature type="transmembrane region" description="Helical" evidence="1">
    <location>
        <begin position="37"/>
        <end position="59"/>
    </location>
</feature>
<gene>
    <name evidence="2" type="ORF">B8X00_12930</name>
</gene>
<keyword evidence="1" id="KW-0472">Membrane</keyword>
<protein>
    <submittedName>
        <fullName evidence="2">Uncharacterized protein</fullName>
    </submittedName>
</protein>
<keyword evidence="1" id="KW-1133">Transmembrane helix</keyword>
<comment type="caution">
    <text evidence="2">The sequence shown here is derived from an EMBL/GenBank/DDBJ whole genome shotgun (WGS) entry which is preliminary data.</text>
</comment>
<proteinExistence type="predicted"/>
<name>A0A269XU43_9PROT</name>
<dbReference type="Proteomes" id="UP000216151">
    <property type="component" value="Unassembled WGS sequence"/>
</dbReference>
<keyword evidence="3" id="KW-1185">Reference proteome</keyword>
<evidence type="ECO:0000313" key="3">
    <source>
        <dbReference type="Proteomes" id="UP000216151"/>
    </source>
</evidence>
<evidence type="ECO:0000313" key="2">
    <source>
        <dbReference type="EMBL" id="PAK76823.1"/>
    </source>
</evidence>
<dbReference type="AlphaFoldDB" id="A0A269XU43"/>
<accession>A0A269XU43</accession>
<dbReference type="EMBL" id="NCXK01000041">
    <property type="protein sequence ID" value="PAK76823.1"/>
    <property type="molecule type" value="Genomic_DNA"/>
</dbReference>